<evidence type="ECO:0000313" key="1">
    <source>
        <dbReference type="EMBL" id="GAF27126.1"/>
    </source>
</evidence>
<protein>
    <submittedName>
        <fullName evidence="1">Uncharacterized protein</fullName>
    </submittedName>
</protein>
<organism evidence="1">
    <name type="scientific">Moorella thermoacetica Y72</name>
    <dbReference type="NCBI Taxonomy" id="1325331"/>
    <lineage>
        <taxon>Bacteria</taxon>
        <taxon>Bacillati</taxon>
        <taxon>Bacillota</taxon>
        <taxon>Clostridia</taxon>
        <taxon>Neomoorellales</taxon>
        <taxon>Neomoorellaceae</taxon>
        <taxon>Neomoorella</taxon>
    </lineage>
</organism>
<reference evidence="1" key="1">
    <citation type="journal article" date="2014" name="Gene">
        <title>Genome-guided analysis of transformation efficiency and carbon dioxide assimilation by Moorella thermoacetica Y72.</title>
        <authorList>
            <person name="Tsukahara K."/>
            <person name="Kita A."/>
            <person name="Nakashimada Y."/>
            <person name="Hoshino T."/>
            <person name="Murakami K."/>
        </authorList>
    </citation>
    <scope>NUCLEOTIDE SEQUENCE [LARGE SCALE GENOMIC DNA]</scope>
    <source>
        <strain evidence="1">Y72</strain>
    </source>
</reference>
<dbReference type="Proteomes" id="UP000063718">
    <property type="component" value="Unassembled WGS sequence"/>
</dbReference>
<gene>
    <name evidence="1" type="ORF">MTY_2467</name>
</gene>
<proteinExistence type="predicted"/>
<name>A0A0S6UHZ5_NEOTH</name>
<accession>A0A0S6UHZ5</accession>
<dbReference type="AlphaFoldDB" id="A0A0S6UHZ5"/>
<dbReference type="EMBL" id="DF238840">
    <property type="protein sequence ID" value="GAF27126.1"/>
    <property type="molecule type" value="Genomic_DNA"/>
</dbReference>
<sequence length="35" mass="4022">MDGKYLSILLLQIRAQLTRPAKVNMYRLVITVGMD</sequence>